<protein>
    <recommendedName>
        <fullName evidence="4">Kinesin light chain</fullName>
    </recommendedName>
</protein>
<comment type="subcellular location">
    <subcellularLocation>
        <location evidence="4">Cytoplasm</location>
        <location evidence="4">Cytoskeleton</location>
    </subcellularLocation>
</comment>
<evidence type="ECO:0000256" key="2">
    <source>
        <dbReference type="ARBA" id="ARBA00022803"/>
    </source>
</evidence>
<feature type="repeat" description="TPR" evidence="3">
    <location>
        <begin position="606"/>
        <end position="639"/>
    </location>
</feature>
<evidence type="ECO:0000256" key="1">
    <source>
        <dbReference type="ARBA" id="ARBA00022737"/>
    </source>
</evidence>
<dbReference type="Gene3D" id="3.90.176.10">
    <property type="entry name" value="Toxin ADP-ribosyltransferase, Chain A, domain 1"/>
    <property type="match status" value="1"/>
</dbReference>
<comment type="similarity">
    <text evidence="4">Belongs to the kinesin light chain family.</text>
</comment>
<dbReference type="PRINTS" id="PR00381">
    <property type="entry name" value="KINESINLIGHT"/>
</dbReference>
<dbReference type="PANTHER" id="PTHR45641">
    <property type="entry name" value="TETRATRICOPEPTIDE REPEAT PROTEIN (AFU_ORTHOLOGUE AFUA_6G03870)"/>
    <property type="match status" value="1"/>
</dbReference>
<dbReference type="PROSITE" id="PS50293">
    <property type="entry name" value="TPR_REGION"/>
    <property type="match status" value="1"/>
</dbReference>
<dbReference type="EMBL" id="CAJOBR010005383">
    <property type="protein sequence ID" value="CAF4816088.1"/>
    <property type="molecule type" value="Genomic_DNA"/>
</dbReference>
<evidence type="ECO:0000313" key="6">
    <source>
        <dbReference type="EMBL" id="CAF4765392.1"/>
    </source>
</evidence>
<dbReference type="SUPFAM" id="SSF48452">
    <property type="entry name" value="TPR-like"/>
    <property type="match status" value="2"/>
</dbReference>
<comment type="function">
    <text evidence="4">Kinesin is a microtubule-associated force-producing protein that play a role in organelle transport.</text>
</comment>
<dbReference type="Gene3D" id="1.25.40.10">
    <property type="entry name" value="Tetratricopeptide repeat domain"/>
    <property type="match status" value="2"/>
</dbReference>
<dbReference type="GO" id="GO:0005871">
    <property type="term" value="C:kinesin complex"/>
    <property type="evidence" value="ECO:0007669"/>
    <property type="project" value="UniProtKB-UniRule"/>
</dbReference>
<evidence type="ECO:0000256" key="3">
    <source>
        <dbReference type="PROSITE-ProRule" id="PRU00339"/>
    </source>
</evidence>
<keyword evidence="4" id="KW-0963">Cytoplasm</keyword>
<organism evidence="6 8">
    <name type="scientific">Rotaria socialis</name>
    <dbReference type="NCBI Taxonomy" id="392032"/>
    <lineage>
        <taxon>Eukaryota</taxon>
        <taxon>Metazoa</taxon>
        <taxon>Spiralia</taxon>
        <taxon>Gnathifera</taxon>
        <taxon>Rotifera</taxon>
        <taxon>Eurotatoria</taxon>
        <taxon>Bdelloidea</taxon>
        <taxon>Philodinida</taxon>
        <taxon>Philodinidae</taxon>
        <taxon>Rotaria</taxon>
    </lineage>
</organism>
<feature type="repeat" description="TPR" evidence="3">
    <location>
        <begin position="564"/>
        <end position="597"/>
    </location>
</feature>
<name>A0A821MAA7_9BILA</name>
<accession>A0A821MAA7</accession>
<keyword evidence="2 3" id="KW-0802">TPR repeat</keyword>
<evidence type="ECO:0000256" key="4">
    <source>
        <dbReference type="RuleBase" id="RU367020"/>
    </source>
</evidence>
<dbReference type="Proteomes" id="UP000663838">
    <property type="component" value="Unassembled WGS sequence"/>
</dbReference>
<evidence type="ECO:0000259" key="5">
    <source>
        <dbReference type="Pfam" id="PF03496"/>
    </source>
</evidence>
<keyword evidence="4" id="KW-0206">Cytoskeleton</keyword>
<dbReference type="Pfam" id="PF03496">
    <property type="entry name" value="ADPrib_exo_Tox"/>
    <property type="match status" value="1"/>
</dbReference>
<comment type="caution">
    <text evidence="6">The sequence shown here is derived from an EMBL/GenBank/DDBJ whole genome shotgun (WGS) entry which is preliminary data.</text>
</comment>
<dbReference type="AlphaFoldDB" id="A0A821MAA7"/>
<feature type="repeat" description="TPR" evidence="3">
    <location>
        <begin position="522"/>
        <end position="555"/>
    </location>
</feature>
<dbReference type="InterPro" id="IPR011990">
    <property type="entry name" value="TPR-like_helical_dom_sf"/>
</dbReference>
<dbReference type="GO" id="GO:0005874">
    <property type="term" value="C:microtubule"/>
    <property type="evidence" value="ECO:0007669"/>
    <property type="project" value="UniProtKB-UniRule"/>
</dbReference>
<evidence type="ECO:0000313" key="7">
    <source>
        <dbReference type="EMBL" id="CAF4816088.1"/>
    </source>
</evidence>
<proteinExistence type="inferred from homology"/>
<reference evidence="6" key="1">
    <citation type="submission" date="2021-02" db="EMBL/GenBank/DDBJ databases">
        <authorList>
            <person name="Nowell W R."/>
        </authorList>
    </citation>
    <scope>NUCLEOTIDE SEQUENCE</scope>
</reference>
<dbReference type="PROSITE" id="PS51996">
    <property type="entry name" value="TR_MART"/>
    <property type="match status" value="1"/>
</dbReference>
<feature type="repeat" description="TPR" evidence="3">
    <location>
        <begin position="690"/>
        <end position="723"/>
    </location>
</feature>
<gene>
    <name evidence="7" type="ORF">QYT958_LOCUS24769</name>
    <name evidence="6" type="ORF">TOA249_LOCUS21270</name>
</gene>
<dbReference type="PANTHER" id="PTHR45641:SF19">
    <property type="entry name" value="NEPHROCYSTIN-3"/>
    <property type="match status" value="1"/>
</dbReference>
<dbReference type="SMART" id="SM00028">
    <property type="entry name" value="TPR"/>
    <property type="match status" value="7"/>
</dbReference>
<dbReference type="EMBL" id="CAJOBS010001821">
    <property type="protein sequence ID" value="CAF4765392.1"/>
    <property type="molecule type" value="Genomic_DNA"/>
</dbReference>
<dbReference type="InterPro" id="IPR019734">
    <property type="entry name" value="TPR_rpt"/>
</dbReference>
<dbReference type="PROSITE" id="PS50005">
    <property type="entry name" value="TPR"/>
    <property type="match status" value="5"/>
</dbReference>
<evidence type="ECO:0000313" key="8">
    <source>
        <dbReference type="Proteomes" id="UP000663838"/>
    </source>
</evidence>
<keyword evidence="4" id="KW-0505">Motor protein</keyword>
<dbReference type="InterPro" id="IPR003540">
    <property type="entry name" value="ADP-ribosyltransferase"/>
</dbReference>
<dbReference type="Proteomes" id="UP000663848">
    <property type="component" value="Unassembled WGS sequence"/>
</dbReference>
<comment type="subunit">
    <text evidence="4">Oligomeric complex composed of two heavy chains and two light chains.</text>
</comment>
<dbReference type="Pfam" id="PF13424">
    <property type="entry name" value="TPR_12"/>
    <property type="match status" value="3"/>
</dbReference>
<keyword evidence="1" id="KW-0677">Repeat</keyword>
<keyword evidence="4" id="KW-0493">Microtubule</keyword>
<feature type="repeat" description="TPR" evidence="3">
    <location>
        <begin position="480"/>
        <end position="513"/>
    </location>
</feature>
<dbReference type="SUPFAM" id="SSF56399">
    <property type="entry name" value="ADP-ribosylation"/>
    <property type="match status" value="1"/>
</dbReference>
<sequence length="745" mass="85470">MSMMQSAMRSSTDSKQRLQRILQNFVLLWLDTNLDQSSEDFRNSLGHIRRVANSIEIFTDIDKCVDFLTDIKDVKAFMIISDALDKNIVSLIHDIIQLDAIYIFGGNRPGREQWGNEWPKFKGIFTQMSLMCECLQQTARRCDQDSITLSFAPVSSTASSQHNHDKLDQSFMYTQLLKEIFLEIGNFGPQAIQELGKYCREQSVNTSDIAKVEQEYCDHTPIWWYTAPYFLYPMLNRALRILEVDMILKMGFFICDLHRRIQQLHSEQSVGQQECFTVYRGQELSQESFEKMMQIKDGLMAFNNFLSTSTDREISFAFAHSNSFNLDLIGILFEISIDSRTSSAPFVHLTNDMTYFPTEEEVLFLMHTVFRIGEIEQIEENNRLWQVKLAVTSDNDPQLCTLTERIRQELGDSAGWSRLGILLGKLGQSDKAEEVYQMLLDQETNDSEKATLYNNLGFSKCLQANEIQQRSLPANHPDLAASYNLIGLVYGHMGEYSKALSFYEKANEIWQKSSSPSHPDLATSYSNIGSAYDSIAEYSTALLFYEKALAIREKTLPPCHPNLATSCNNIGAVYDITGEYAKALSFYEKALEILEKTLPSNHPNLATFYSNIGLVYDSMKEYSKAFSFYEKALEIREKTLPPDHADLAYSYNNIGLLYEHMGACPTSLSFYEIANEIYQKRLPSNHPDLAASYYNIGVMYKNMREFEKAFTFCERAVIIGQSSLRPNHPNLKRFRDTLEYVKKKL</sequence>
<dbReference type="GO" id="GO:0005576">
    <property type="term" value="C:extracellular region"/>
    <property type="evidence" value="ECO:0007669"/>
    <property type="project" value="InterPro"/>
</dbReference>
<feature type="domain" description="ADP ribosyltransferase" evidence="5">
    <location>
        <begin position="257"/>
        <end position="383"/>
    </location>
</feature>